<dbReference type="Proteomes" id="UP000054144">
    <property type="component" value="Unassembled WGS sequence"/>
</dbReference>
<organism evidence="2 3">
    <name type="scientific">Fistulina hepatica ATCC 64428</name>
    <dbReference type="NCBI Taxonomy" id="1128425"/>
    <lineage>
        <taxon>Eukaryota</taxon>
        <taxon>Fungi</taxon>
        <taxon>Dikarya</taxon>
        <taxon>Basidiomycota</taxon>
        <taxon>Agaricomycotina</taxon>
        <taxon>Agaricomycetes</taxon>
        <taxon>Agaricomycetidae</taxon>
        <taxon>Agaricales</taxon>
        <taxon>Fistulinaceae</taxon>
        <taxon>Fistulina</taxon>
    </lineage>
</organism>
<feature type="transmembrane region" description="Helical" evidence="1">
    <location>
        <begin position="105"/>
        <end position="123"/>
    </location>
</feature>
<accession>A0A0D7ACN4</accession>
<dbReference type="GO" id="GO:0032153">
    <property type="term" value="C:cell division site"/>
    <property type="evidence" value="ECO:0007669"/>
    <property type="project" value="TreeGrafter"/>
</dbReference>
<dbReference type="Pfam" id="PF06687">
    <property type="entry name" value="SUR7"/>
    <property type="match status" value="1"/>
</dbReference>
<gene>
    <name evidence="2" type="ORF">FISHEDRAFT_73574</name>
</gene>
<dbReference type="InterPro" id="IPR009571">
    <property type="entry name" value="SUR7/Rim9-like_fungi"/>
</dbReference>
<protein>
    <submittedName>
        <fullName evidence="2">Pali-domain-containing protein</fullName>
    </submittedName>
</protein>
<reference evidence="2 3" key="1">
    <citation type="journal article" date="2015" name="Fungal Genet. Biol.">
        <title>Evolution of novel wood decay mechanisms in Agaricales revealed by the genome sequences of Fistulina hepatica and Cylindrobasidium torrendii.</title>
        <authorList>
            <person name="Floudas D."/>
            <person name="Held B.W."/>
            <person name="Riley R."/>
            <person name="Nagy L.G."/>
            <person name="Koehler G."/>
            <person name="Ransdell A.S."/>
            <person name="Younus H."/>
            <person name="Chow J."/>
            <person name="Chiniquy J."/>
            <person name="Lipzen A."/>
            <person name="Tritt A."/>
            <person name="Sun H."/>
            <person name="Haridas S."/>
            <person name="LaButti K."/>
            <person name="Ohm R.A."/>
            <person name="Kues U."/>
            <person name="Blanchette R.A."/>
            <person name="Grigoriev I.V."/>
            <person name="Minto R.E."/>
            <person name="Hibbett D.S."/>
        </authorList>
    </citation>
    <scope>NUCLEOTIDE SEQUENCE [LARGE SCALE GENOMIC DNA]</scope>
    <source>
        <strain evidence="2 3">ATCC 64428</strain>
    </source>
</reference>
<evidence type="ECO:0000313" key="2">
    <source>
        <dbReference type="EMBL" id="KIY48603.1"/>
    </source>
</evidence>
<dbReference type="EMBL" id="KN881832">
    <property type="protein sequence ID" value="KIY48603.1"/>
    <property type="molecule type" value="Genomic_DNA"/>
</dbReference>
<dbReference type="GO" id="GO:0005886">
    <property type="term" value="C:plasma membrane"/>
    <property type="evidence" value="ECO:0007669"/>
    <property type="project" value="InterPro"/>
</dbReference>
<dbReference type="AlphaFoldDB" id="A0A0D7ACN4"/>
<sequence>MSRVFCIPGIIILFGAFVLNLLVSLSLPYLTDIDITRAHFNESVVSVNTDIRSIRLGVWSACEYNANDTKTCYPARNAYSVSISETDSNNTKESITIGSAWTRGLAIHPVAAGVTFVALLSSFSTHITVTLISSLLSFFGALVTLIAFAVDIALFVYFRHEASRLNAGSDTKPGPGFWMTLVAFILLLLAGCTVCFGRRRQRMSSAAYQTTAPKTPFWSRFRRNKQF</sequence>
<feature type="transmembrane region" description="Helical" evidence="1">
    <location>
        <begin position="7"/>
        <end position="30"/>
    </location>
</feature>
<evidence type="ECO:0000256" key="1">
    <source>
        <dbReference type="SAM" id="Phobius"/>
    </source>
</evidence>
<name>A0A0D7ACN4_9AGAR</name>
<keyword evidence="3" id="KW-1185">Reference proteome</keyword>
<keyword evidence="1" id="KW-0812">Transmembrane</keyword>
<dbReference type="PANTHER" id="PTHR28013:SF4">
    <property type="entry name" value="MARVEL DOMAIN-CONTAINING PROTEIN"/>
    <property type="match status" value="1"/>
</dbReference>
<keyword evidence="1" id="KW-1133">Transmembrane helix</keyword>
<feature type="transmembrane region" description="Helical" evidence="1">
    <location>
        <begin position="177"/>
        <end position="196"/>
    </location>
</feature>
<dbReference type="InterPro" id="IPR051380">
    <property type="entry name" value="pH-response_reg_palI/RIM9"/>
</dbReference>
<dbReference type="GO" id="GO:0035838">
    <property type="term" value="C:growing cell tip"/>
    <property type="evidence" value="ECO:0007669"/>
    <property type="project" value="TreeGrafter"/>
</dbReference>
<feature type="transmembrane region" description="Helical" evidence="1">
    <location>
        <begin position="135"/>
        <end position="157"/>
    </location>
</feature>
<dbReference type="Gene3D" id="1.20.140.150">
    <property type="match status" value="1"/>
</dbReference>
<evidence type="ECO:0000313" key="3">
    <source>
        <dbReference type="Proteomes" id="UP000054144"/>
    </source>
</evidence>
<proteinExistence type="predicted"/>
<dbReference type="PANTHER" id="PTHR28013">
    <property type="entry name" value="PROTEIN DCV1-RELATED"/>
    <property type="match status" value="1"/>
</dbReference>
<keyword evidence="1" id="KW-0472">Membrane</keyword>
<dbReference type="OrthoDB" id="2354757at2759"/>